<evidence type="ECO:0000256" key="3">
    <source>
        <dbReference type="ARBA" id="ARBA00022763"/>
    </source>
</evidence>
<dbReference type="RefSeq" id="WP_160633921.1">
    <property type="nucleotide sequence ID" value="NZ_WWNE01000012.1"/>
</dbReference>
<dbReference type="EMBL" id="WWNE01000012">
    <property type="protein sequence ID" value="NBG66970.1"/>
    <property type="molecule type" value="Genomic_DNA"/>
</dbReference>
<evidence type="ECO:0000256" key="1">
    <source>
        <dbReference type="ARBA" id="ARBA00022722"/>
    </source>
</evidence>
<gene>
    <name evidence="18" type="ORF">GQN54_12650</name>
</gene>
<reference evidence="18 19" key="1">
    <citation type="submission" date="2019-12" db="EMBL/GenBank/DDBJ databases">
        <authorList>
            <person name="Zhao J."/>
        </authorList>
    </citation>
    <scope>NUCLEOTIDE SEQUENCE [LARGE SCALE GENOMIC DNA]</scope>
    <source>
        <strain evidence="18 19">S-15</strain>
    </source>
</reference>
<feature type="binding site" evidence="14">
    <location>
        <begin position="9"/>
        <end position="16"/>
    </location>
    <ligand>
        <name>ATP</name>
        <dbReference type="ChEBI" id="CHEBI:30616"/>
    </ligand>
</feature>
<dbReference type="GO" id="GO:0005524">
    <property type="term" value="F:ATP binding"/>
    <property type="evidence" value="ECO:0007669"/>
    <property type="project" value="UniProtKB-UniRule"/>
</dbReference>
<evidence type="ECO:0000256" key="9">
    <source>
        <dbReference type="ARBA" id="ARBA00023204"/>
    </source>
</evidence>
<name>A0A6N9NNX1_9FLAO</name>
<keyword evidence="2 14" id="KW-0547">Nucleotide-binding</keyword>
<proteinExistence type="predicted"/>
<dbReference type="GO" id="GO:0000725">
    <property type="term" value="P:recombinational repair"/>
    <property type="evidence" value="ECO:0007669"/>
    <property type="project" value="TreeGrafter"/>
</dbReference>
<dbReference type="Gene3D" id="3.90.320.10">
    <property type="match status" value="1"/>
</dbReference>
<evidence type="ECO:0000256" key="5">
    <source>
        <dbReference type="ARBA" id="ARBA00022806"/>
    </source>
</evidence>
<protein>
    <recommendedName>
        <fullName evidence="12">DNA 3'-5' helicase</fullName>
        <ecNumber evidence="12">5.6.2.4</ecNumber>
    </recommendedName>
</protein>
<evidence type="ECO:0000256" key="4">
    <source>
        <dbReference type="ARBA" id="ARBA00022801"/>
    </source>
</evidence>
<comment type="catalytic activity">
    <reaction evidence="11">
        <text>Couples ATP hydrolysis with the unwinding of duplex DNA by translocating in the 3'-5' direction.</text>
        <dbReference type="EC" id="5.6.2.4"/>
    </reaction>
</comment>
<feature type="domain" description="UvrD-like helicase C-terminal" evidence="17">
    <location>
        <begin position="506"/>
        <end position="758"/>
    </location>
</feature>
<evidence type="ECO:0000256" key="13">
    <source>
        <dbReference type="ARBA" id="ARBA00048988"/>
    </source>
</evidence>
<evidence type="ECO:0000256" key="15">
    <source>
        <dbReference type="SAM" id="Coils"/>
    </source>
</evidence>
<feature type="domain" description="UvrD-like helicase ATP-binding" evidence="16">
    <location>
        <begin position="1"/>
        <end position="483"/>
    </location>
</feature>
<evidence type="ECO:0000256" key="10">
    <source>
        <dbReference type="ARBA" id="ARBA00023235"/>
    </source>
</evidence>
<dbReference type="Pfam" id="PF00580">
    <property type="entry name" value="UvrD-helicase"/>
    <property type="match status" value="1"/>
</dbReference>
<comment type="caution">
    <text evidence="18">The sequence shown here is derived from an EMBL/GenBank/DDBJ whole genome shotgun (WGS) entry which is preliminary data.</text>
</comment>
<dbReference type="AlphaFoldDB" id="A0A6N9NNX1"/>
<keyword evidence="1" id="KW-0540">Nuclease</keyword>
<keyword evidence="4 14" id="KW-0378">Hydrolase</keyword>
<comment type="catalytic activity">
    <reaction evidence="13">
        <text>ATP + H2O = ADP + phosphate + H(+)</text>
        <dbReference type="Rhea" id="RHEA:13065"/>
        <dbReference type="ChEBI" id="CHEBI:15377"/>
        <dbReference type="ChEBI" id="CHEBI:15378"/>
        <dbReference type="ChEBI" id="CHEBI:30616"/>
        <dbReference type="ChEBI" id="CHEBI:43474"/>
        <dbReference type="ChEBI" id="CHEBI:456216"/>
        <dbReference type="EC" id="5.6.2.4"/>
    </reaction>
</comment>
<evidence type="ECO:0000256" key="8">
    <source>
        <dbReference type="ARBA" id="ARBA00023125"/>
    </source>
</evidence>
<dbReference type="PANTHER" id="PTHR11070:SF67">
    <property type="entry name" value="DNA 3'-5' HELICASE"/>
    <property type="match status" value="1"/>
</dbReference>
<dbReference type="Gene3D" id="1.10.3170.10">
    <property type="entry name" value="Recbcd, chain B, domain 2"/>
    <property type="match status" value="1"/>
</dbReference>
<keyword evidence="9" id="KW-0234">DNA repair</keyword>
<sequence length="1063" mass="122713">MKQFKIYKSSAGSGKTYTLVKEYLKLALSANEDFHFKRILAITFTNKAANEMKSRVVEALSELTSDEKLKGSIVFLQSDLMQELSMNAEQIKQKSGKVLRVILHNYADFAIGTIDKFTHRIVRTFARDLKLPTNFEVELESDPLLNKAIDLLIAKVGADPLLTELLIEFTKSNIQEEKKWQLEGDILTIAKQLLEEEGEQYLKNLKRFNFEDFQRKIAFYKNENKDFRSKIEEIGQQGLHLIKSNGINNESFARGSSGVPKYFEYLESFKTDSLQPNSFHRASFYEDKWLGTKAKKDAGQAAAIEGIKEQLIELHLKAQQLVDTYYATYIVRDIALKNLYAVALINELDKIIGDIRKTENRVHISEFNKRISAVIASEPAPFIYERIGEKYKHYLIDEFQDTSVMQFHNLIPLFTNALGEGFFNMLVGDAKQSIYRFRGGEVEQFTSLPKIYKAEENPSVASSQGLFNDQIDESFLKKNFRSKMEVVTFNNELFDFCKEVAPEIASLYDNQAQEPNLSNTGGMVEIHFCEKLSNSNNRNDSNEDEEEMESEHFTRTISTIEKCLEDGYQYKDIALLFRNNKLANGVAQKLLELDFPISSAESVLISNSESVSLAVSVLYHITFPKELLYQKEILDALYFNNYFGEKTLHEVYKTHLIHSKETTFWSTLKMSNSTTIEHLKQRPLYEMVEEVFRMVDMFDEADPYIQFFLDEVFQYAQLNNNDVQGFLEWWEMNKYKKAIVIPEGLNAINILTVHKSKGLEFPVVIMPYANESVRVDGGKWIENKSAEEPIYKTEFLALVKELEKTDYASVYEEEKRKSSIDFFNTFYVAVTRPKDRLYIFTNKPPKNSSNHSVPVVLSGFLSQKGIWELNKATYRFGEEVAAISEELKVNAIELNSFISTDWKSKLQLSLQAPDYWDINMGESARQYGNTVHLILAMIKSTNDVDRILDRLQNQGVISVVQRMDYQLDIERILSQKNIAKYFAPENRVKVECDLLTADGITFRPDRVVYFDDHVKVIDFKTGQTSEQHQLQLKNYMDLIQKVEKVPVRGSLIYIREAYEVEVN</sequence>
<dbReference type="GO" id="GO:0043138">
    <property type="term" value="F:3'-5' DNA helicase activity"/>
    <property type="evidence" value="ECO:0007669"/>
    <property type="project" value="UniProtKB-EC"/>
</dbReference>
<accession>A0A6N9NNX1</accession>
<keyword evidence="5 14" id="KW-0347">Helicase</keyword>
<keyword evidence="10" id="KW-0413">Isomerase</keyword>
<evidence type="ECO:0000256" key="11">
    <source>
        <dbReference type="ARBA" id="ARBA00034617"/>
    </source>
</evidence>
<dbReference type="InterPro" id="IPR038726">
    <property type="entry name" value="PDDEXK_AddAB-type"/>
</dbReference>
<evidence type="ECO:0000256" key="7">
    <source>
        <dbReference type="ARBA" id="ARBA00022840"/>
    </source>
</evidence>
<evidence type="ECO:0000313" key="19">
    <source>
        <dbReference type="Proteomes" id="UP000470771"/>
    </source>
</evidence>
<keyword evidence="19" id="KW-1185">Reference proteome</keyword>
<evidence type="ECO:0000256" key="14">
    <source>
        <dbReference type="PROSITE-ProRule" id="PRU00560"/>
    </source>
</evidence>
<evidence type="ECO:0000313" key="18">
    <source>
        <dbReference type="EMBL" id="NBG66970.1"/>
    </source>
</evidence>
<evidence type="ECO:0000259" key="16">
    <source>
        <dbReference type="PROSITE" id="PS51198"/>
    </source>
</evidence>
<evidence type="ECO:0000256" key="12">
    <source>
        <dbReference type="ARBA" id="ARBA00034808"/>
    </source>
</evidence>
<organism evidence="18 19">
    <name type="scientific">Acidiluteibacter ferrifornacis</name>
    <dbReference type="NCBI Taxonomy" id="2692424"/>
    <lineage>
        <taxon>Bacteria</taxon>
        <taxon>Pseudomonadati</taxon>
        <taxon>Bacteroidota</taxon>
        <taxon>Flavobacteriia</taxon>
        <taxon>Flavobacteriales</taxon>
        <taxon>Cryomorphaceae</taxon>
        <taxon>Acidiluteibacter</taxon>
    </lineage>
</organism>
<feature type="coiled-coil region" evidence="15">
    <location>
        <begin position="210"/>
        <end position="237"/>
    </location>
</feature>
<dbReference type="Gene3D" id="3.40.50.300">
    <property type="entry name" value="P-loop containing nucleotide triphosphate hydrolases"/>
    <property type="match status" value="3"/>
</dbReference>
<keyword evidence="7 14" id="KW-0067">ATP-binding</keyword>
<keyword evidence="8" id="KW-0238">DNA-binding</keyword>
<evidence type="ECO:0000259" key="17">
    <source>
        <dbReference type="PROSITE" id="PS51217"/>
    </source>
</evidence>
<dbReference type="Pfam" id="PF12705">
    <property type="entry name" value="PDDEXK_1"/>
    <property type="match status" value="1"/>
</dbReference>
<keyword evidence="6" id="KW-0269">Exonuclease</keyword>
<dbReference type="Pfam" id="PF13361">
    <property type="entry name" value="UvrD_C"/>
    <property type="match status" value="1"/>
</dbReference>
<dbReference type="InterPro" id="IPR000212">
    <property type="entry name" value="DNA_helicase_UvrD/REP"/>
</dbReference>
<dbReference type="EC" id="5.6.2.4" evidence="12"/>
<dbReference type="GO" id="GO:0005829">
    <property type="term" value="C:cytosol"/>
    <property type="evidence" value="ECO:0007669"/>
    <property type="project" value="TreeGrafter"/>
</dbReference>
<dbReference type="InterPro" id="IPR014016">
    <property type="entry name" value="UvrD-like_ATP-bd"/>
</dbReference>
<evidence type="ECO:0000256" key="2">
    <source>
        <dbReference type="ARBA" id="ARBA00022741"/>
    </source>
</evidence>
<dbReference type="GO" id="GO:0004527">
    <property type="term" value="F:exonuclease activity"/>
    <property type="evidence" value="ECO:0007669"/>
    <property type="project" value="UniProtKB-KW"/>
</dbReference>
<dbReference type="InterPro" id="IPR027417">
    <property type="entry name" value="P-loop_NTPase"/>
</dbReference>
<dbReference type="Proteomes" id="UP000470771">
    <property type="component" value="Unassembled WGS sequence"/>
</dbReference>
<dbReference type="InterPro" id="IPR014017">
    <property type="entry name" value="DNA_helicase_UvrD-like_C"/>
</dbReference>
<evidence type="ECO:0000256" key="6">
    <source>
        <dbReference type="ARBA" id="ARBA00022839"/>
    </source>
</evidence>
<dbReference type="PANTHER" id="PTHR11070">
    <property type="entry name" value="UVRD / RECB / PCRA DNA HELICASE FAMILY MEMBER"/>
    <property type="match status" value="1"/>
</dbReference>
<dbReference type="PROSITE" id="PS51198">
    <property type="entry name" value="UVRD_HELICASE_ATP_BIND"/>
    <property type="match status" value="1"/>
</dbReference>
<keyword evidence="3" id="KW-0227">DNA damage</keyword>
<keyword evidence="15" id="KW-0175">Coiled coil</keyword>
<dbReference type="PROSITE" id="PS51217">
    <property type="entry name" value="UVRD_HELICASE_CTER"/>
    <property type="match status" value="1"/>
</dbReference>
<dbReference type="GO" id="GO:0003677">
    <property type="term" value="F:DNA binding"/>
    <property type="evidence" value="ECO:0007669"/>
    <property type="project" value="UniProtKB-KW"/>
</dbReference>
<dbReference type="InterPro" id="IPR011604">
    <property type="entry name" value="PDDEXK-like_dom_sf"/>
</dbReference>
<dbReference type="SUPFAM" id="SSF52540">
    <property type="entry name" value="P-loop containing nucleoside triphosphate hydrolases"/>
    <property type="match status" value="1"/>
</dbReference>